<accession>A0ABN8SFJ7</accession>
<feature type="transmembrane region" description="Helical" evidence="2">
    <location>
        <begin position="12"/>
        <end position="42"/>
    </location>
</feature>
<feature type="compositionally biased region" description="Polar residues" evidence="1">
    <location>
        <begin position="232"/>
        <end position="241"/>
    </location>
</feature>
<feature type="compositionally biased region" description="Polar residues" evidence="1">
    <location>
        <begin position="1037"/>
        <end position="1069"/>
    </location>
</feature>
<feature type="region of interest" description="Disordered" evidence="1">
    <location>
        <begin position="216"/>
        <end position="428"/>
    </location>
</feature>
<organism evidence="3 4">
    <name type="scientific">Porites evermanni</name>
    <dbReference type="NCBI Taxonomy" id="104178"/>
    <lineage>
        <taxon>Eukaryota</taxon>
        <taxon>Metazoa</taxon>
        <taxon>Cnidaria</taxon>
        <taxon>Anthozoa</taxon>
        <taxon>Hexacorallia</taxon>
        <taxon>Scleractinia</taxon>
        <taxon>Fungiina</taxon>
        <taxon>Poritidae</taxon>
        <taxon>Porites</taxon>
    </lineage>
</organism>
<dbReference type="EMBL" id="CALNXI010002690">
    <property type="protein sequence ID" value="CAH3190010.1"/>
    <property type="molecule type" value="Genomic_DNA"/>
</dbReference>
<comment type="caution">
    <text evidence="3">The sequence shown here is derived from an EMBL/GenBank/DDBJ whole genome shotgun (WGS) entry which is preliminary data.</text>
</comment>
<reference evidence="3 4" key="1">
    <citation type="submission" date="2022-05" db="EMBL/GenBank/DDBJ databases">
        <authorList>
            <consortium name="Genoscope - CEA"/>
            <person name="William W."/>
        </authorList>
    </citation>
    <scope>NUCLEOTIDE SEQUENCE [LARGE SCALE GENOMIC DNA]</scope>
</reference>
<keyword evidence="2" id="KW-0472">Membrane</keyword>
<evidence type="ECO:0000313" key="3">
    <source>
        <dbReference type="EMBL" id="CAH3190010.1"/>
    </source>
</evidence>
<feature type="compositionally biased region" description="Basic and acidic residues" evidence="1">
    <location>
        <begin position="305"/>
        <end position="324"/>
    </location>
</feature>
<feature type="compositionally biased region" description="Basic and acidic residues" evidence="1">
    <location>
        <begin position="337"/>
        <end position="352"/>
    </location>
</feature>
<evidence type="ECO:0000256" key="2">
    <source>
        <dbReference type="SAM" id="Phobius"/>
    </source>
</evidence>
<feature type="compositionally biased region" description="Basic and acidic residues" evidence="1">
    <location>
        <begin position="362"/>
        <end position="380"/>
    </location>
</feature>
<evidence type="ECO:0000313" key="4">
    <source>
        <dbReference type="Proteomes" id="UP001159427"/>
    </source>
</evidence>
<sequence length="1103" mass="117938">MALKESELRVLGILGLVIVILWAFFGLVWSFLLVFTFLIYAYNFGRQQRNSSHEIGEDEPDVPFQEKMHDYYSEFQDLQFTGSPKGQFTLRSPMPLLSEVAKRLSFNTSSIPQYSPHQARKPWHYNRELGNPYQLSRASSVAYWRKSNHFSLLNPALQRPSTVKIASPDVTINRMFTLSNSPFKRTTPDPANPCSRATVLSALKESRKRSYVVDEEDDLELSLRPTKRRGTNPVSSKTLDSPQEGPFLRSNRTLSGGLKRTANQDSKETRKEENINKRSKIIDHTTVQPAEKAQDHRNSVLQKRKNVETELAHATSKEDTEGSRSKKIKNYTSTGNDECHRHATVEKGDAHMGDSIAVSDTSSHEEDTRISDKEHKENSTKRSSTSQMEKDDVKKRKETNRVTTVHQDRDDAIQQSEHKAVDASKNKQKRFMVPRFASKEDSRRRAVPVYCASNEESEMPQRRKVSRKINQEQINIDRKLAWERVQKFLDDDEEEEEEDEKEEKSKSGATAVPLTTAPTCISSSLLKIPSGNPVSSTVSLTTVTTQSLVTPALSTGFPKPTTGNPLATAISLASQTKQGNGALAQPQSSAGSLLQSRQSLLANLLTTGAVSSTAATKQDNLVTATCASASNPSLGTLQANTPFTSSATSLSVPGLKTNSFSSSSLGNSSFLKSKTTDNLTSLTGSSNQSTSTTSFQLSASIVQSSVRSSLRSSQLSSQKVDFSFPAVSSSGASTSAVATTQGGFKLSVPSVTRNTFGLETAGSKSSHGAAVINSKNTVTLTTSTSQNPLTFGVAGNNLTSTTQSPFGSIGKSTAVTFTANSSGICGQNTAQNSSGLTTQNKEAFGSTSLQSLSASTGQAQGASSVNFGASPFTQSSLGTQPNQIASQSAFGSFPTQNAFGTQQSQPASQSTFGSSATQKAFGAQQSPAASQSTFGPKSAFTSEAPKTQNSFGLQAGQTSSQSVFGSQSATQSSFGNQAAQSAFGSPQQPPTQNVLGTQATQYAFGAQLNQPAKQSAFAAPTDQASKSTFSFAPNAVQPNTNSPFGSFSSKPSTQNAFGATPTQNATGTSEGFKFGATASKTTPGGFTFNAAGNSTGGFQFGKR</sequence>
<feature type="compositionally biased region" description="Basic and acidic residues" evidence="1">
    <location>
        <begin position="265"/>
        <end position="283"/>
    </location>
</feature>
<feature type="compositionally biased region" description="Basic and acidic residues" evidence="1">
    <location>
        <begin position="406"/>
        <end position="425"/>
    </location>
</feature>
<keyword evidence="2" id="KW-1133">Transmembrane helix</keyword>
<gene>
    <name evidence="3" type="ORF">PEVE_00019986</name>
</gene>
<proteinExistence type="predicted"/>
<name>A0ABN8SFJ7_9CNID</name>
<feature type="region of interest" description="Disordered" evidence="1">
    <location>
        <begin position="1037"/>
        <end position="1076"/>
    </location>
</feature>
<keyword evidence="4" id="KW-1185">Reference proteome</keyword>
<dbReference type="Proteomes" id="UP001159427">
    <property type="component" value="Unassembled WGS sequence"/>
</dbReference>
<feature type="compositionally biased region" description="Acidic residues" evidence="1">
    <location>
        <begin position="490"/>
        <end position="501"/>
    </location>
</feature>
<feature type="region of interest" description="Disordered" evidence="1">
    <location>
        <begin position="892"/>
        <end position="993"/>
    </location>
</feature>
<feature type="region of interest" description="Disordered" evidence="1">
    <location>
        <begin position="489"/>
        <end position="513"/>
    </location>
</feature>
<evidence type="ECO:0000256" key="1">
    <source>
        <dbReference type="SAM" id="MobiDB-lite"/>
    </source>
</evidence>
<protein>
    <submittedName>
        <fullName evidence="3">Uncharacterized protein</fullName>
    </submittedName>
</protein>
<keyword evidence="2" id="KW-0812">Transmembrane</keyword>